<evidence type="ECO:0000256" key="3">
    <source>
        <dbReference type="ARBA" id="ARBA00022729"/>
    </source>
</evidence>
<dbReference type="Gene3D" id="2.170.130.30">
    <property type="match status" value="1"/>
</dbReference>
<keyword evidence="3 5" id="KW-0732">Signal</keyword>
<dbReference type="GO" id="GO:0005615">
    <property type="term" value="C:extracellular space"/>
    <property type="evidence" value="ECO:0007669"/>
    <property type="project" value="TreeGrafter"/>
</dbReference>
<gene>
    <name evidence="6" type="primary">CG3556_4</name>
    <name evidence="6" type="ORF">CEXT_618151</name>
</gene>
<organism evidence="6 7">
    <name type="scientific">Caerostris extrusa</name>
    <name type="common">Bark spider</name>
    <name type="synonym">Caerostris bankana</name>
    <dbReference type="NCBI Taxonomy" id="172846"/>
    <lineage>
        <taxon>Eukaryota</taxon>
        <taxon>Metazoa</taxon>
        <taxon>Ecdysozoa</taxon>
        <taxon>Arthropoda</taxon>
        <taxon>Chelicerata</taxon>
        <taxon>Arachnida</taxon>
        <taxon>Araneae</taxon>
        <taxon>Araneomorphae</taxon>
        <taxon>Entelegynae</taxon>
        <taxon>Araneoidea</taxon>
        <taxon>Araneidae</taxon>
        <taxon>Caerostris</taxon>
    </lineage>
</organism>
<keyword evidence="4" id="KW-0170">Cobalt</keyword>
<feature type="non-terminal residue" evidence="6">
    <location>
        <position position="1"/>
    </location>
</feature>
<name>A0AAV4NIL6_CAEEX</name>
<feature type="binding site" evidence="4">
    <location>
        <position position="26"/>
    </location>
    <ligand>
        <name>cyanocob(III)alamin</name>
        <dbReference type="ChEBI" id="CHEBI:17439"/>
    </ligand>
</feature>
<dbReference type="Pfam" id="PF01122">
    <property type="entry name" value="Cobalamin_bind"/>
    <property type="match status" value="1"/>
</dbReference>
<reference evidence="6 7" key="1">
    <citation type="submission" date="2021-06" db="EMBL/GenBank/DDBJ databases">
        <title>Caerostris extrusa draft genome.</title>
        <authorList>
            <person name="Kono N."/>
            <person name="Arakawa K."/>
        </authorList>
    </citation>
    <scope>NUCLEOTIDE SEQUENCE [LARGE SCALE GENOMIC DNA]</scope>
</reference>
<evidence type="ECO:0000256" key="1">
    <source>
        <dbReference type="ARBA" id="ARBA00004613"/>
    </source>
</evidence>
<evidence type="ECO:0000313" key="7">
    <source>
        <dbReference type="Proteomes" id="UP001054945"/>
    </source>
</evidence>
<dbReference type="PANTHER" id="PTHR10559:SF18">
    <property type="entry name" value="TRANSCOBALAMIN II"/>
    <property type="match status" value="1"/>
</dbReference>
<feature type="chain" id="PRO_5043966195" evidence="5">
    <location>
        <begin position="30"/>
        <end position="273"/>
    </location>
</feature>
<dbReference type="PANTHER" id="PTHR10559">
    <property type="entry name" value="TRANSCOBALAMIN-1/GASTRIC INTRINSIC FACTOR"/>
    <property type="match status" value="1"/>
</dbReference>
<comment type="subcellular location">
    <subcellularLocation>
        <location evidence="1">Secreted</location>
    </subcellularLocation>
</comment>
<dbReference type="InterPro" id="IPR051588">
    <property type="entry name" value="Cobalamin_Transport"/>
</dbReference>
<feature type="binding site" evidence="4">
    <location>
        <begin position="218"/>
        <end position="219"/>
    </location>
    <ligand>
        <name>cyanocob(III)alamin</name>
        <dbReference type="ChEBI" id="CHEBI:17439"/>
    </ligand>
</feature>
<keyword evidence="2" id="KW-0964">Secreted</keyword>
<evidence type="ECO:0000256" key="5">
    <source>
        <dbReference type="SAM" id="SignalP"/>
    </source>
</evidence>
<evidence type="ECO:0000256" key="4">
    <source>
        <dbReference type="PIRSR" id="PIRSR602157-1"/>
    </source>
</evidence>
<evidence type="ECO:0000256" key="2">
    <source>
        <dbReference type="ARBA" id="ARBA00022525"/>
    </source>
</evidence>
<dbReference type="EMBL" id="BPLR01020881">
    <property type="protein sequence ID" value="GIX83576.1"/>
    <property type="molecule type" value="Genomic_DNA"/>
</dbReference>
<comment type="caution">
    <text evidence="6">The sequence shown here is derived from an EMBL/GenBank/DDBJ whole genome shotgun (WGS) entry which is preliminary data.</text>
</comment>
<protein>
    <submittedName>
        <fullName evidence="6">Uncharacterized protein CG3556</fullName>
    </submittedName>
</protein>
<dbReference type="GO" id="GO:0031419">
    <property type="term" value="F:cobalamin binding"/>
    <property type="evidence" value="ECO:0007669"/>
    <property type="project" value="InterPro"/>
</dbReference>
<sequence length="273" mass="31329">NDSSPLTVNQLSMFVNALTNILFILDVQAATVMTLSCLRHSSQDVSNISFPQTDFENTIERFKALQKDDGSFWKYLHVCNCHSKLSLSAEQESSKDWNLNTAVNHLMKHLNSSNVDFLATYLTLPILNGKTLSDIRNTNCSDGFKQKYEGISVEGVKNKLGPKMRVQYSFYIGDEKDVIHTIWLRVPGNITVFEVMQLAQVADNKYKFQWKEMGEKLYVYAIDNITNDFENGQFWLLYLGQNEESMTHLTESPDKVTVKDGSQIIMWYKRAHI</sequence>
<keyword evidence="7" id="KW-1185">Reference proteome</keyword>
<feature type="binding site" evidence="4">
    <location>
        <begin position="235"/>
        <end position="237"/>
    </location>
    <ligand>
        <name>cyanocob(III)alamin</name>
        <dbReference type="ChEBI" id="CHEBI:17439"/>
    </ligand>
</feature>
<evidence type="ECO:0000313" key="6">
    <source>
        <dbReference type="EMBL" id="GIX83576.1"/>
    </source>
</evidence>
<dbReference type="Gene3D" id="1.50.10.20">
    <property type="match status" value="1"/>
</dbReference>
<dbReference type="InterPro" id="IPR002157">
    <property type="entry name" value="Cbl-bd_prot"/>
</dbReference>
<dbReference type="Proteomes" id="UP001054945">
    <property type="component" value="Unassembled WGS sequence"/>
</dbReference>
<accession>A0AAV4NIL6</accession>
<dbReference type="AlphaFoldDB" id="A0AAV4NIL6"/>
<proteinExistence type="predicted"/>
<feature type="signal peptide" evidence="5">
    <location>
        <begin position="1"/>
        <end position="29"/>
    </location>
</feature>
<dbReference type="GO" id="GO:0015889">
    <property type="term" value="P:cobalamin transport"/>
    <property type="evidence" value="ECO:0007669"/>
    <property type="project" value="InterPro"/>
</dbReference>